<dbReference type="Gene3D" id="3.30.460.10">
    <property type="entry name" value="Beta Polymerase, domain 2"/>
    <property type="match status" value="1"/>
</dbReference>
<gene>
    <name evidence="1" type="ORF">HCR03_12240</name>
</gene>
<evidence type="ECO:0000313" key="1">
    <source>
        <dbReference type="EMBL" id="QNK39513.1"/>
    </source>
</evidence>
<keyword evidence="1" id="KW-0808">Transferase</keyword>
<dbReference type="AlphaFoldDB" id="A0A7G8T7C2"/>
<dbReference type="EMBL" id="CP060286">
    <property type="protein sequence ID" value="QNK39513.1"/>
    <property type="molecule type" value="Genomic_DNA"/>
</dbReference>
<dbReference type="PROSITE" id="PS51257">
    <property type="entry name" value="PROKAR_LIPOPROTEIN"/>
    <property type="match status" value="1"/>
</dbReference>
<protein>
    <submittedName>
        <fullName evidence="1">Nucleotidyltransferase domain-containing protein</fullName>
    </submittedName>
</protein>
<dbReference type="RefSeq" id="WP_187034433.1">
    <property type="nucleotide sequence ID" value="NZ_CP060286.1"/>
</dbReference>
<proteinExistence type="predicted"/>
<organism evidence="1 2">
    <name type="scientific">Caproicibacter fermentans</name>
    <dbReference type="NCBI Taxonomy" id="2576756"/>
    <lineage>
        <taxon>Bacteria</taxon>
        <taxon>Bacillati</taxon>
        <taxon>Bacillota</taxon>
        <taxon>Clostridia</taxon>
        <taxon>Eubacteriales</taxon>
        <taxon>Acutalibacteraceae</taxon>
        <taxon>Caproicibacter</taxon>
    </lineage>
</organism>
<sequence>MTRIQLLKKRLSEIATSLKNSDQALALLALGSCGKDLMDEYSDLDFFVIVKQGYKMWYLDNLNWLESISPAAFYFRNTADGYKFLFQDGVYCEFAVFEESELNQLGAMDGSILWKDKNFKKFDLQSGFSLPKTQETRPEWMLGEILTNLYVGLCRFRRGEKLSAYKFVQNYAVDQLLNLLQMQNSSNQPDKFDISRRIEFRNIINTDLLSSFIQGYDKTPQSAISILRFVDEHFIINQFMKVKIEELVR</sequence>
<evidence type="ECO:0000313" key="2">
    <source>
        <dbReference type="Proteomes" id="UP000515909"/>
    </source>
</evidence>
<dbReference type="KEGG" id="cfem:HCR03_12240"/>
<dbReference type="GO" id="GO:0016740">
    <property type="term" value="F:transferase activity"/>
    <property type="evidence" value="ECO:0007669"/>
    <property type="project" value="UniProtKB-KW"/>
</dbReference>
<reference evidence="1 2" key="1">
    <citation type="submission" date="2020-08" db="EMBL/GenBank/DDBJ databases">
        <title>The isolate Caproiciproducens sp. 7D4C2 produces n-caproate at mildly acidic conditions from hexoses: genome and rBOX comparison with related strains and chain-elongating bacteria.</title>
        <authorList>
            <person name="Esquivel-Elizondo S."/>
            <person name="Bagci C."/>
            <person name="Temovska M."/>
            <person name="Jeon B.S."/>
            <person name="Bessarab I."/>
            <person name="Williams R.B.H."/>
            <person name="Huson D.H."/>
            <person name="Angenent L.T."/>
        </authorList>
    </citation>
    <scope>NUCLEOTIDE SEQUENCE [LARGE SCALE GENOMIC DNA]</scope>
    <source>
        <strain evidence="1 2">7D4C2</strain>
    </source>
</reference>
<dbReference type="SUPFAM" id="SSF81301">
    <property type="entry name" value="Nucleotidyltransferase"/>
    <property type="match status" value="1"/>
</dbReference>
<name>A0A7G8T7C2_9FIRM</name>
<accession>A0A7G8T7C2</accession>
<dbReference type="InterPro" id="IPR043519">
    <property type="entry name" value="NT_sf"/>
</dbReference>
<dbReference type="Proteomes" id="UP000515909">
    <property type="component" value="Chromosome"/>
</dbReference>